<feature type="chain" id="PRO_5039538722" description="Lipoprotein" evidence="1">
    <location>
        <begin position="21"/>
        <end position="164"/>
    </location>
</feature>
<sequence length="164" mass="17181">MRLLVILLFLAGCAVPSAQPAPRQADGTVVSGCAMRVRDTFEPGLSGRAVAVGPIAFVTFGVHEPRAPREGALGNFKVQIQLDADQKATVKLATAAAALLFDRSVLRDDNAYLLTEGAAQVRFETCPGTTTTFVGAVITTGPTEIPVDVTAGGETRRIQLSART</sequence>
<gene>
    <name evidence="2" type="ORF">DMH04_31775</name>
</gene>
<reference evidence="2 3" key="1">
    <citation type="submission" date="2018-05" db="EMBL/GenBank/DDBJ databases">
        <title>Evolution of GPA BGCs.</title>
        <authorList>
            <person name="Waglechner N."/>
            <person name="Wright G.D."/>
        </authorList>
    </citation>
    <scope>NUCLEOTIDE SEQUENCE [LARGE SCALE GENOMIC DNA]</scope>
    <source>
        <strain evidence="2 3">A82846</strain>
    </source>
</reference>
<protein>
    <recommendedName>
        <fullName evidence="4">Lipoprotein</fullName>
    </recommendedName>
</protein>
<dbReference type="EMBL" id="QHKI01000033">
    <property type="protein sequence ID" value="RSM79333.1"/>
    <property type="molecule type" value="Genomic_DNA"/>
</dbReference>
<dbReference type="AlphaFoldDB" id="A0A428Z1Z8"/>
<evidence type="ECO:0000313" key="2">
    <source>
        <dbReference type="EMBL" id="RSM79333.1"/>
    </source>
</evidence>
<accession>A0A428Z1Z8</accession>
<organism evidence="2 3">
    <name type="scientific">Kibdelosporangium aridum</name>
    <dbReference type="NCBI Taxonomy" id="2030"/>
    <lineage>
        <taxon>Bacteria</taxon>
        <taxon>Bacillati</taxon>
        <taxon>Actinomycetota</taxon>
        <taxon>Actinomycetes</taxon>
        <taxon>Pseudonocardiales</taxon>
        <taxon>Pseudonocardiaceae</taxon>
        <taxon>Kibdelosporangium</taxon>
    </lineage>
</organism>
<keyword evidence="1" id="KW-0732">Signal</keyword>
<name>A0A428Z1Z8_KIBAR</name>
<feature type="signal peptide" evidence="1">
    <location>
        <begin position="1"/>
        <end position="20"/>
    </location>
</feature>
<evidence type="ECO:0000256" key="1">
    <source>
        <dbReference type="SAM" id="SignalP"/>
    </source>
</evidence>
<evidence type="ECO:0008006" key="4">
    <source>
        <dbReference type="Google" id="ProtNLM"/>
    </source>
</evidence>
<dbReference type="RefSeq" id="WP_037250696.1">
    <property type="nucleotide sequence ID" value="NZ_QHKI01000033.1"/>
</dbReference>
<proteinExistence type="predicted"/>
<comment type="caution">
    <text evidence="2">The sequence shown here is derived from an EMBL/GenBank/DDBJ whole genome shotgun (WGS) entry which is preliminary data.</text>
</comment>
<dbReference type="Proteomes" id="UP000287547">
    <property type="component" value="Unassembled WGS sequence"/>
</dbReference>
<evidence type="ECO:0000313" key="3">
    <source>
        <dbReference type="Proteomes" id="UP000287547"/>
    </source>
</evidence>